<dbReference type="GO" id="GO:0016301">
    <property type="term" value="F:kinase activity"/>
    <property type="evidence" value="ECO:0007669"/>
    <property type="project" value="UniProtKB-KW"/>
</dbReference>
<keyword evidence="2" id="KW-0808">Transferase</keyword>
<dbReference type="PANTHER" id="PTHR12358:SF106">
    <property type="entry name" value="LIPID KINASE YEGS"/>
    <property type="match status" value="1"/>
</dbReference>
<comment type="caution">
    <text evidence="2">The sequence shown here is derived from an EMBL/GenBank/DDBJ whole genome shotgun (WGS) entry which is preliminary data.</text>
</comment>
<dbReference type="InterPro" id="IPR016064">
    <property type="entry name" value="NAD/diacylglycerol_kinase_sf"/>
</dbReference>
<evidence type="ECO:0000313" key="2">
    <source>
        <dbReference type="EMBL" id="MFC4891895.1"/>
    </source>
</evidence>
<dbReference type="EC" id="2.7.1.-" evidence="2"/>
<dbReference type="RefSeq" id="WP_119330382.1">
    <property type="nucleotide sequence ID" value="NZ_JBHSJH010000001.1"/>
</dbReference>
<organism evidence="2 3">
    <name type="scientific">Pseudofrancisella aestuarii</name>
    <dbReference type="NCBI Taxonomy" id="2670347"/>
    <lineage>
        <taxon>Bacteria</taxon>
        <taxon>Pseudomonadati</taxon>
        <taxon>Pseudomonadota</taxon>
        <taxon>Gammaproteobacteria</taxon>
        <taxon>Thiotrichales</taxon>
        <taxon>Francisellaceae</taxon>
        <taxon>Pseudofrancisella</taxon>
    </lineage>
</organism>
<keyword evidence="3" id="KW-1185">Reference proteome</keyword>
<dbReference type="InterPro" id="IPR050187">
    <property type="entry name" value="Lipid_Phosphate_FormReg"/>
</dbReference>
<sequence length="276" mass="31490">MKIAVIINKDCRNYKKNKDLIKEFENNISCDKFIIKAKDLVSTLKKAQIYPIVIIGGGDGTIHTAVQYIKPEQVLGVLPIGTLNHFIKDAHLPQTVQELIKSIKANRIKNIDLVSINNEKVINNISFGFYPYFVKKREKIEKSIGKLLAYFPAFFRHLLRHKPLNLNLEYNSNNSDITTHSLIISNTPYEISFPVSIVRDDLTSETMGIYYINTLKNVFQASSDKSFWKVEQTNHSIKIKTKSKHNIIKVGIDGEVITLKSPLNISILPKALKVFY</sequence>
<reference evidence="3" key="1">
    <citation type="journal article" date="2019" name="Int. J. Syst. Evol. Microbiol.">
        <title>The Global Catalogue of Microorganisms (GCM) 10K type strain sequencing project: providing services to taxonomists for standard genome sequencing and annotation.</title>
        <authorList>
            <consortium name="The Broad Institute Genomics Platform"/>
            <consortium name="The Broad Institute Genome Sequencing Center for Infectious Disease"/>
            <person name="Wu L."/>
            <person name="Ma J."/>
        </authorList>
    </citation>
    <scope>NUCLEOTIDE SEQUENCE [LARGE SCALE GENOMIC DNA]</scope>
    <source>
        <strain evidence="3">CGMCC 1.13718</strain>
    </source>
</reference>
<dbReference type="Pfam" id="PF00781">
    <property type="entry name" value="DAGK_cat"/>
    <property type="match status" value="1"/>
</dbReference>
<dbReference type="PANTHER" id="PTHR12358">
    <property type="entry name" value="SPHINGOSINE KINASE"/>
    <property type="match status" value="1"/>
</dbReference>
<dbReference type="InterPro" id="IPR001206">
    <property type="entry name" value="Diacylglycerol_kinase_cat_dom"/>
</dbReference>
<dbReference type="SUPFAM" id="SSF111331">
    <property type="entry name" value="NAD kinase/diacylglycerol kinase-like"/>
    <property type="match status" value="1"/>
</dbReference>
<evidence type="ECO:0000313" key="3">
    <source>
        <dbReference type="Proteomes" id="UP001595926"/>
    </source>
</evidence>
<dbReference type="Gene3D" id="2.60.200.40">
    <property type="match status" value="1"/>
</dbReference>
<name>A0ABV9TC77_9GAMM</name>
<accession>A0ABV9TC77</accession>
<protein>
    <submittedName>
        <fullName evidence="2">Diacylglycerol/lipid kinase family protein</fullName>
        <ecNumber evidence="2">2.7.1.-</ecNumber>
    </submittedName>
</protein>
<dbReference type="PROSITE" id="PS50146">
    <property type="entry name" value="DAGK"/>
    <property type="match status" value="1"/>
</dbReference>
<feature type="domain" description="DAGKc" evidence="1">
    <location>
        <begin position="37"/>
        <end position="120"/>
    </location>
</feature>
<evidence type="ECO:0000259" key="1">
    <source>
        <dbReference type="PROSITE" id="PS50146"/>
    </source>
</evidence>
<gene>
    <name evidence="2" type="ORF">ACFPDQ_02395</name>
</gene>
<dbReference type="Gene3D" id="3.40.50.10330">
    <property type="entry name" value="Probable inorganic polyphosphate/atp-NAD kinase, domain 1"/>
    <property type="match status" value="1"/>
</dbReference>
<dbReference type="Proteomes" id="UP001595926">
    <property type="component" value="Unassembled WGS sequence"/>
</dbReference>
<dbReference type="InterPro" id="IPR017438">
    <property type="entry name" value="ATP-NAD_kinase_N"/>
</dbReference>
<proteinExistence type="predicted"/>
<keyword evidence="2" id="KW-0418">Kinase</keyword>
<dbReference type="EMBL" id="JBHSJH010000001">
    <property type="protein sequence ID" value="MFC4891895.1"/>
    <property type="molecule type" value="Genomic_DNA"/>
</dbReference>